<dbReference type="NCBIfam" id="NF002873">
    <property type="entry name" value="PRK03204.1"/>
    <property type="match status" value="1"/>
</dbReference>
<evidence type="ECO:0000313" key="3">
    <source>
        <dbReference type="Proteomes" id="UP000654471"/>
    </source>
</evidence>
<dbReference type="InterPro" id="IPR000639">
    <property type="entry name" value="Epox_hydrolase-like"/>
</dbReference>
<dbReference type="PANTHER" id="PTHR43194">
    <property type="entry name" value="HYDROLASE ALPHA/BETA FOLD FAMILY"/>
    <property type="match status" value="1"/>
</dbReference>
<dbReference type="Gene3D" id="3.40.50.1820">
    <property type="entry name" value="alpha/beta hydrolase"/>
    <property type="match status" value="1"/>
</dbReference>
<dbReference type="InterPro" id="IPR036526">
    <property type="entry name" value="C-N_Hydrolase_sf"/>
</dbReference>
<proteinExistence type="predicted"/>
<dbReference type="Gene3D" id="3.60.110.10">
    <property type="entry name" value="Carbon-nitrogen hydrolase"/>
    <property type="match status" value="1"/>
</dbReference>
<reference evidence="3" key="1">
    <citation type="journal article" date="2019" name="Int. J. Syst. Evol. Microbiol.">
        <title>The Global Catalogue of Microorganisms (GCM) 10K type strain sequencing project: providing services to taxonomists for standard genome sequencing and annotation.</title>
        <authorList>
            <consortium name="The Broad Institute Genomics Platform"/>
            <consortium name="The Broad Institute Genome Sequencing Center for Infectious Disease"/>
            <person name="Wu L."/>
            <person name="Ma J."/>
        </authorList>
    </citation>
    <scope>NUCLEOTIDE SEQUENCE [LARGE SCALE GENOMIC DNA]</scope>
    <source>
        <strain evidence="3">JCM 3399</strain>
    </source>
</reference>
<dbReference type="SUPFAM" id="SSF53474">
    <property type="entry name" value="alpha/beta-Hydrolases"/>
    <property type="match status" value="1"/>
</dbReference>
<feature type="domain" description="AB hydrolase-1" evidence="1">
    <location>
        <begin position="115"/>
        <end position="351"/>
    </location>
</feature>
<sequence length="366" mass="40550">MKQPLSIAVAQPRSTAFDVTSNVEAVRAVGTRVVVFPEGSLTGYELDAELVVPEDERLAPIVAACAETGTLCSPYPREGPMLIDFVPDGNLYPFESCWFDSSVGRVHYIDEGTGPTILFCHGAPAWSFLYRHIVKDLRDRYRCVAVDYLGFGLSERPAGFGYTIAEHTAVLGELIDHLQLDDFVLMGHDWGGPIGLGAVTARADRVRGLVLGNTVFWPIEAMANRAFSVIMGSRPMQRRILQQNFLVERVLLAELGRKLTAAEAEHYRAVQPTAEARRGLAMMPKEIRAARPLLDQLARDVPAQLGDRPTLLVWGMQDMVFRPNTSIPRMRAAFTDLDIVELPDARHFIQEHTPDAITAAIAKRFP</sequence>
<comment type="caution">
    <text evidence="2">The sequence shown here is derived from an EMBL/GenBank/DDBJ whole genome shotgun (WGS) entry which is preliminary data.</text>
</comment>
<keyword evidence="3" id="KW-1185">Reference proteome</keyword>
<dbReference type="Proteomes" id="UP000654471">
    <property type="component" value="Unassembled WGS sequence"/>
</dbReference>
<dbReference type="Pfam" id="PF00561">
    <property type="entry name" value="Abhydrolase_1"/>
    <property type="match status" value="1"/>
</dbReference>
<dbReference type="PRINTS" id="PR00111">
    <property type="entry name" value="ABHYDROLASE"/>
</dbReference>
<accession>A0ABQ2VQ80</accession>
<dbReference type="InterPro" id="IPR050228">
    <property type="entry name" value="Carboxylesterase_BioH"/>
</dbReference>
<evidence type="ECO:0000259" key="1">
    <source>
        <dbReference type="Pfam" id="PF00561"/>
    </source>
</evidence>
<dbReference type="PANTHER" id="PTHR43194:SF2">
    <property type="entry name" value="PEROXISOMAL MEMBRANE PROTEIN LPX1"/>
    <property type="match status" value="1"/>
</dbReference>
<dbReference type="SUPFAM" id="SSF56317">
    <property type="entry name" value="Carbon-nitrogen hydrolase"/>
    <property type="match status" value="1"/>
</dbReference>
<name>A0ABQ2VQ80_9ACTN</name>
<dbReference type="PRINTS" id="PR00412">
    <property type="entry name" value="EPOXHYDRLASE"/>
</dbReference>
<dbReference type="EMBL" id="BMRP01000074">
    <property type="protein sequence ID" value="GGV01967.1"/>
    <property type="molecule type" value="Genomic_DNA"/>
</dbReference>
<dbReference type="InterPro" id="IPR000073">
    <property type="entry name" value="AB_hydrolase_1"/>
</dbReference>
<dbReference type="InterPro" id="IPR029058">
    <property type="entry name" value="AB_hydrolase_fold"/>
</dbReference>
<organism evidence="2 3">
    <name type="scientific">Streptomyces albospinus</name>
    <dbReference type="NCBI Taxonomy" id="285515"/>
    <lineage>
        <taxon>Bacteria</taxon>
        <taxon>Bacillati</taxon>
        <taxon>Actinomycetota</taxon>
        <taxon>Actinomycetes</taxon>
        <taxon>Kitasatosporales</taxon>
        <taxon>Streptomycetaceae</taxon>
        <taxon>Streptomyces</taxon>
    </lineage>
</organism>
<protein>
    <submittedName>
        <fullName evidence="2">Haloalkane dehalogenase 2</fullName>
    </submittedName>
</protein>
<evidence type="ECO:0000313" key="2">
    <source>
        <dbReference type="EMBL" id="GGV01967.1"/>
    </source>
</evidence>
<gene>
    <name evidence="2" type="primary">dhmA2</name>
    <name evidence="2" type="ORF">GCM10010211_81630</name>
</gene>